<evidence type="ECO:0000256" key="1">
    <source>
        <dbReference type="SAM" id="Phobius"/>
    </source>
</evidence>
<feature type="transmembrane region" description="Helical" evidence="1">
    <location>
        <begin position="52"/>
        <end position="73"/>
    </location>
</feature>
<organism evidence="2 3">
    <name type="scientific">Sphaceloma murrayae</name>
    <dbReference type="NCBI Taxonomy" id="2082308"/>
    <lineage>
        <taxon>Eukaryota</taxon>
        <taxon>Fungi</taxon>
        <taxon>Dikarya</taxon>
        <taxon>Ascomycota</taxon>
        <taxon>Pezizomycotina</taxon>
        <taxon>Dothideomycetes</taxon>
        <taxon>Dothideomycetidae</taxon>
        <taxon>Myriangiales</taxon>
        <taxon>Elsinoaceae</taxon>
        <taxon>Sphaceloma</taxon>
    </lineage>
</organism>
<dbReference type="Proteomes" id="UP000243797">
    <property type="component" value="Unassembled WGS sequence"/>
</dbReference>
<evidence type="ECO:0000313" key="2">
    <source>
        <dbReference type="EMBL" id="PNS13914.1"/>
    </source>
</evidence>
<keyword evidence="1" id="KW-1133">Transmembrane helix</keyword>
<feature type="transmembrane region" description="Helical" evidence="1">
    <location>
        <begin position="80"/>
        <end position="101"/>
    </location>
</feature>
<proteinExistence type="predicted"/>
<dbReference type="InParanoid" id="A0A2K1QFL2"/>
<accession>A0A2K1QFL2</accession>
<protein>
    <recommendedName>
        <fullName evidence="4">MARVEL domain-containing protein</fullName>
    </recommendedName>
</protein>
<keyword evidence="1" id="KW-0812">Transmembrane</keyword>
<feature type="transmembrane region" description="Helical" evidence="1">
    <location>
        <begin position="20"/>
        <end position="40"/>
    </location>
</feature>
<dbReference type="EMBL" id="NKHZ01000089">
    <property type="protein sequence ID" value="PNS13914.1"/>
    <property type="molecule type" value="Genomic_DNA"/>
</dbReference>
<keyword evidence="1" id="KW-0472">Membrane</keyword>
<comment type="caution">
    <text evidence="2">The sequence shown here is derived from an EMBL/GenBank/DDBJ whole genome shotgun (WGS) entry which is preliminary data.</text>
</comment>
<sequence length="200" mass="21492">MPVPDYGAAPLAKFFLLCRLLSLVAMIAIVGMTSNFVAMIVSQNYEPPREVIGALSVTCIATLYTLLSIPFFYAQAHLGLFIMTAIDTLLLLAFLVVAIVFGRPLSYLNCYSLPSISATAEAANGAAWAQSLASNMGKSGARLGLWSWAGASKVVCFQTKSIWGMCIALCILFTCTCLILPTLFFKNKKKMNAVSAKVVV</sequence>
<dbReference type="AlphaFoldDB" id="A0A2K1QFL2"/>
<reference evidence="2 3" key="1">
    <citation type="submission" date="2017-06" db="EMBL/GenBank/DDBJ databases">
        <title>Draft genome sequence of a variant of Elsinoe murrayae.</title>
        <authorList>
            <person name="Cheng Q."/>
        </authorList>
    </citation>
    <scope>NUCLEOTIDE SEQUENCE [LARGE SCALE GENOMIC DNA]</scope>
    <source>
        <strain evidence="2 3">CQ-2017a</strain>
    </source>
</reference>
<feature type="transmembrane region" description="Helical" evidence="1">
    <location>
        <begin position="162"/>
        <end position="185"/>
    </location>
</feature>
<dbReference type="OrthoDB" id="5366688at2759"/>
<evidence type="ECO:0008006" key="4">
    <source>
        <dbReference type="Google" id="ProtNLM"/>
    </source>
</evidence>
<evidence type="ECO:0000313" key="3">
    <source>
        <dbReference type="Proteomes" id="UP000243797"/>
    </source>
</evidence>
<keyword evidence="3" id="KW-1185">Reference proteome</keyword>
<gene>
    <name evidence="2" type="ORF">CAC42_1405</name>
</gene>
<name>A0A2K1QFL2_9PEZI</name>